<organism evidence="1 2">
    <name type="scientific">Aspergillus fijiensis CBS 313.89</name>
    <dbReference type="NCBI Taxonomy" id="1448319"/>
    <lineage>
        <taxon>Eukaryota</taxon>
        <taxon>Fungi</taxon>
        <taxon>Dikarya</taxon>
        <taxon>Ascomycota</taxon>
        <taxon>Pezizomycotina</taxon>
        <taxon>Eurotiomycetes</taxon>
        <taxon>Eurotiomycetidae</taxon>
        <taxon>Eurotiales</taxon>
        <taxon>Aspergillaceae</taxon>
        <taxon>Aspergillus</taxon>
    </lineage>
</organism>
<dbReference type="AlphaFoldDB" id="A0A8G1S2R2"/>
<dbReference type="RefSeq" id="XP_040805406.1">
    <property type="nucleotide sequence ID" value="XM_040948268.1"/>
</dbReference>
<sequence>MSSESLISCFTTRNFPHKSDSPINRISPYLVSHLDRIIWIFSDDEVEIAILIFKGSQTHWLPLLCLITRRAVVSRHYIFIGLLPSAPENKVSTSKMELTRVVRAVTQGDPISLTVPDSAVAVERGKLTSLAWGSERQRKLAPAPSCLTLAKGYSSHEFPNLR</sequence>
<dbReference type="GeneID" id="63865601"/>
<dbReference type="VEuPathDB" id="FungiDB:BO72DRAFT_492226"/>
<evidence type="ECO:0000313" key="2">
    <source>
        <dbReference type="Proteomes" id="UP000249789"/>
    </source>
</evidence>
<name>A0A8G1S2R2_9EURO</name>
<proteinExistence type="predicted"/>
<keyword evidence="2" id="KW-1185">Reference proteome</keyword>
<protein>
    <submittedName>
        <fullName evidence="1">Uncharacterized protein</fullName>
    </submittedName>
</protein>
<gene>
    <name evidence="1" type="ORF">BO72DRAFT_492226</name>
</gene>
<accession>A0A8G1S2R2</accession>
<reference evidence="1 2" key="1">
    <citation type="submission" date="2018-02" db="EMBL/GenBank/DDBJ databases">
        <title>The genomes of Aspergillus section Nigri reveals drivers in fungal speciation.</title>
        <authorList>
            <consortium name="DOE Joint Genome Institute"/>
            <person name="Vesth T.C."/>
            <person name="Nybo J."/>
            <person name="Theobald S."/>
            <person name="Brandl J."/>
            <person name="Frisvad J.C."/>
            <person name="Nielsen K.F."/>
            <person name="Lyhne E.K."/>
            <person name="Kogle M.E."/>
            <person name="Kuo A."/>
            <person name="Riley R."/>
            <person name="Clum A."/>
            <person name="Nolan M."/>
            <person name="Lipzen A."/>
            <person name="Salamov A."/>
            <person name="Henrissat B."/>
            <person name="Wiebenga A."/>
            <person name="De vries R.P."/>
            <person name="Grigoriev I.V."/>
            <person name="Mortensen U.H."/>
            <person name="Andersen M.R."/>
            <person name="Baker S.E."/>
        </authorList>
    </citation>
    <scope>NUCLEOTIDE SEQUENCE [LARGE SCALE GENOMIC DNA]</scope>
    <source>
        <strain evidence="1 2">CBS 313.89</strain>
    </source>
</reference>
<evidence type="ECO:0000313" key="1">
    <source>
        <dbReference type="EMBL" id="RAK81396.1"/>
    </source>
</evidence>
<dbReference type="EMBL" id="KZ824625">
    <property type="protein sequence ID" value="RAK81396.1"/>
    <property type="molecule type" value="Genomic_DNA"/>
</dbReference>
<dbReference type="Proteomes" id="UP000249789">
    <property type="component" value="Unassembled WGS sequence"/>
</dbReference>